<reference evidence="8 9" key="1">
    <citation type="submission" date="2018-08" db="EMBL/GenBank/DDBJ databases">
        <title>Genomic Encyclopedia of Archaeal and Bacterial Type Strains, Phase II (KMG-II): from individual species to whole genera.</title>
        <authorList>
            <person name="Goeker M."/>
        </authorList>
    </citation>
    <scope>NUCLEOTIDE SEQUENCE [LARGE SCALE GENOMIC DNA]</scope>
    <source>
        <strain evidence="8 9">DSM 45791</strain>
    </source>
</reference>
<dbReference type="Proteomes" id="UP000256269">
    <property type="component" value="Unassembled WGS sequence"/>
</dbReference>
<keyword evidence="9" id="KW-1185">Reference proteome</keyword>
<evidence type="ECO:0000256" key="6">
    <source>
        <dbReference type="ARBA" id="ARBA00023136"/>
    </source>
</evidence>
<keyword evidence="4" id="KW-0029">Amino-acid transport</keyword>
<gene>
    <name evidence="8" type="ORF">BCF44_13181</name>
</gene>
<dbReference type="InterPro" id="IPR004841">
    <property type="entry name" value="AA-permease/SLC12A_dom"/>
</dbReference>
<dbReference type="RefSeq" id="WP_116181850.1">
    <property type="nucleotide sequence ID" value="NZ_CP144375.1"/>
</dbReference>
<dbReference type="PANTHER" id="PTHR43495:SF5">
    <property type="entry name" value="GAMMA-AMINOBUTYRIC ACID PERMEASE"/>
    <property type="match status" value="1"/>
</dbReference>
<evidence type="ECO:0000313" key="8">
    <source>
        <dbReference type="EMBL" id="REH27026.1"/>
    </source>
</evidence>
<comment type="subcellular location">
    <subcellularLocation>
        <location evidence="1">Membrane</location>
        <topology evidence="1">Multi-pass membrane protein</topology>
    </subcellularLocation>
</comment>
<dbReference type="GO" id="GO:0055085">
    <property type="term" value="P:transmembrane transport"/>
    <property type="evidence" value="ECO:0007669"/>
    <property type="project" value="InterPro"/>
</dbReference>
<evidence type="ECO:0000256" key="3">
    <source>
        <dbReference type="ARBA" id="ARBA00022692"/>
    </source>
</evidence>
<evidence type="ECO:0000259" key="7">
    <source>
        <dbReference type="Pfam" id="PF00324"/>
    </source>
</evidence>
<dbReference type="EMBL" id="QUNO01000031">
    <property type="protein sequence ID" value="REH27026.1"/>
    <property type="molecule type" value="Genomic_DNA"/>
</dbReference>
<dbReference type="GO" id="GO:0006865">
    <property type="term" value="P:amino acid transport"/>
    <property type="evidence" value="ECO:0007669"/>
    <property type="project" value="UniProtKB-KW"/>
</dbReference>
<dbReference type="GO" id="GO:0016020">
    <property type="term" value="C:membrane"/>
    <property type="evidence" value="ECO:0007669"/>
    <property type="project" value="UniProtKB-SubCell"/>
</dbReference>
<accession>A0A3E0GTS4</accession>
<protein>
    <submittedName>
        <fullName evidence="8">GABA permease/aromatic amino acid permease</fullName>
    </submittedName>
</protein>
<dbReference type="Pfam" id="PF00324">
    <property type="entry name" value="AA_permease"/>
    <property type="match status" value="1"/>
</dbReference>
<keyword evidence="3" id="KW-0812">Transmembrane</keyword>
<evidence type="ECO:0000256" key="5">
    <source>
        <dbReference type="ARBA" id="ARBA00022989"/>
    </source>
</evidence>
<evidence type="ECO:0000256" key="2">
    <source>
        <dbReference type="ARBA" id="ARBA00022448"/>
    </source>
</evidence>
<comment type="caution">
    <text evidence="8">The sequence shown here is derived from an EMBL/GenBank/DDBJ whole genome shotgun (WGS) entry which is preliminary data.</text>
</comment>
<evidence type="ECO:0000256" key="1">
    <source>
        <dbReference type="ARBA" id="ARBA00004141"/>
    </source>
</evidence>
<evidence type="ECO:0000256" key="4">
    <source>
        <dbReference type="ARBA" id="ARBA00022970"/>
    </source>
</evidence>
<dbReference type="PANTHER" id="PTHR43495">
    <property type="entry name" value="GABA PERMEASE"/>
    <property type="match status" value="1"/>
</dbReference>
<keyword evidence="2" id="KW-0813">Transport</keyword>
<keyword evidence="6" id="KW-0472">Membrane</keyword>
<keyword evidence="5" id="KW-1133">Transmembrane helix</keyword>
<name>A0A3E0GTS4_9PSEU</name>
<sequence length="59" mass="6550">MATADPHTGSFSGHAEKAIGRWAGFPMEWLYRWFWVMTVGAEATADGAIVDRWVPAVLQ</sequence>
<evidence type="ECO:0000313" key="9">
    <source>
        <dbReference type="Proteomes" id="UP000256269"/>
    </source>
</evidence>
<feature type="domain" description="Amino acid permease/ SLC12A" evidence="7">
    <location>
        <begin position="1"/>
        <end position="58"/>
    </location>
</feature>
<proteinExistence type="predicted"/>
<dbReference type="OrthoDB" id="5297508at2"/>
<dbReference type="AlphaFoldDB" id="A0A3E0GTS4"/>
<organism evidence="8 9">
    <name type="scientific">Kutzneria buriramensis</name>
    <dbReference type="NCBI Taxonomy" id="1045776"/>
    <lineage>
        <taxon>Bacteria</taxon>
        <taxon>Bacillati</taxon>
        <taxon>Actinomycetota</taxon>
        <taxon>Actinomycetes</taxon>
        <taxon>Pseudonocardiales</taxon>
        <taxon>Pseudonocardiaceae</taxon>
        <taxon>Kutzneria</taxon>
    </lineage>
</organism>